<dbReference type="AlphaFoldDB" id="A0A1L1PLD5"/>
<dbReference type="RefSeq" id="WP_009518930.1">
    <property type="nucleotide sequence ID" value="NZ_CCAE010000014.1"/>
</dbReference>
<organism evidence="3 4">
    <name type="scientific">Hydrogenophaga intermedia</name>
    <dbReference type="NCBI Taxonomy" id="65786"/>
    <lineage>
        <taxon>Bacteria</taxon>
        <taxon>Pseudomonadati</taxon>
        <taxon>Pseudomonadota</taxon>
        <taxon>Betaproteobacteria</taxon>
        <taxon>Burkholderiales</taxon>
        <taxon>Comamonadaceae</taxon>
        <taxon>Hydrogenophaga</taxon>
    </lineage>
</organism>
<reference evidence="4" key="2">
    <citation type="submission" date="2014-11" db="EMBL/GenBank/DDBJ databases">
        <title>Draft genome sequence of Hydrogenophaga intermedia S1.</title>
        <authorList>
            <person name="Gan H.M."/>
            <person name="Chew T.H."/>
            <person name="Stolz A."/>
        </authorList>
    </citation>
    <scope>NUCLEOTIDE SEQUENCE [LARGE SCALE GENOMIC DNA]</scope>
    <source>
        <strain evidence="4">S1</strain>
    </source>
</reference>
<dbReference type="CDD" id="cd00667">
    <property type="entry name" value="ring_hydroxylating_dioxygenases_beta"/>
    <property type="match status" value="1"/>
</dbReference>
<dbReference type="PANTHER" id="PTHR41534">
    <property type="entry name" value="BLR3401 PROTEIN"/>
    <property type="match status" value="1"/>
</dbReference>
<keyword evidence="2" id="KW-0560">Oxidoreductase</keyword>
<evidence type="ECO:0000313" key="4">
    <source>
        <dbReference type="Proteomes" id="UP000028878"/>
    </source>
</evidence>
<dbReference type="Gene3D" id="3.10.450.50">
    <property type="match status" value="1"/>
</dbReference>
<evidence type="ECO:0000256" key="1">
    <source>
        <dbReference type="ARBA" id="ARBA00009570"/>
    </source>
</evidence>
<accession>A0A1L1PLD5</accession>
<dbReference type="PANTHER" id="PTHR41534:SF2">
    <property type="entry name" value="3-PHENYLPROPIONATE_CINNAMIC ACID DIOXYGENASE SUBUNIT BETA"/>
    <property type="match status" value="1"/>
</dbReference>
<comment type="similarity">
    <text evidence="1">Belongs to the bacterial ring-hydroxylating dioxygenase beta subunit family.</text>
</comment>
<dbReference type="GO" id="GO:0051213">
    <property type="term" value="F:dioxygenase activity"/>
    <property type="evidence" value="ECO:0007669"/>
    <property type="project" value="UniProtKB-KW"/>
</dbReference>
<dbReference type="EMBL" id="CCAE010000014">
    <property type="protein sequence ID" value="CDN87747.1"/>
    <property type="molecule type" value="Genomic_DNA"/>
</dbReference>
<evidence type="ECO:0000256" key="2">
    <source>
        <dbReference type="ARBA" id="ARBA00023002"/>
    </source>
</evidence>
<dbReference type="InterPro" id="IPR032710">
    <property type="entry name" value="NTF2-like_dom_sf"/>
</dbReference>
<dbReference type="InterPro" id="IPR000391">
    <property type="entry name" value="Rng_hydr_dOase-bsu"/>
</dbReference>
<dbReference type="GO" id="GO:0019380">
    <property type="term" value="P:3-phenylpropionate catabolic process"/>
    <property type="evidence" value="ECO:0007669"/>
    <property type="project" value="TreeGrafter"/>
</dbReference>
<keyword evidence="3" id="KW-0223">Dioxygenase</keyword>
<reference evidence="4" key="1">
    <citation type="submission" date="2014-02" db="EMBL/GenBank/DDBJ databases">
        <authorList>
            <person name="Gan H."/>
        </authorList>
    </citation>
    <scope>NUCLEOTIDE SEQUENCE [LARGE SCALE GENOMIC DNA]</scope>
    <source>
        <strain evidence="4">S1</strain>
    </source>
</reference>
<dbReference type="Proteomes" id="UP000028878">
    <property type="component" value="Unassembled WGS sequence"/>
</dbReference>
<gene>
    <name evidence="3" type="ORF">BN948_02173</name>
</gene>
<keyword evidence="4" id="KW-1185">Reference proteome</keyword>
<name>A0A1L1PLD5_HYDIT</name>
<dbReference type="SUPFAM" id="SSF54427">
    <property type="entry name" value="NTF2-like"/>
    <property type="match status" value="1"/>
</dbReference>
<dbReference type="Pfam" id="PF00866">
    <property type="entry name" value="Ring_hydroxyl_B"/>
    <property type="match status" value="1"/>
</dbReference>
<evidence type="ECO:0000313" key="3">
    <source>
        <dbReference type="EMBL" id="CDN87747.1"/>
    </source>
</evidence>
<sequence length="155" mass="17767">MSSNADQIADFLERYCHTLDDGLFEDWSAYFEEDASYLVTTRQNVEANMPIGIVLCEGRGMMDDRIKALRIANIFENHTHRHVVGRPLIEPKPDGQCAVRSSFVIYRTMHTGQTEVFATGRYDDVLKPGPQGWRIAQRRVVLDSRMVDTLMVYPL</sequence>
<protein>
    <submittedName>
        <fullName evidence="3">Aromatic-ring-hydroxylating dioxygenase, beta subunit</fullName>
    </submittedName>
</protein>
<proteinExistence type="inferred from homology"/>